<evidence type="ECO:0000313" key="1">
    <source>
        <dbReference type="EMBL" id="ODV77958.1"/>
    </source>
</evidence>
<name>A0A1E4SEP1_9ASCO</name>
<accession>A0A1E4SEP1</accession>
<dbReference type="GeneID" id="30985953"/>
<dbReference type="EMBL" id="KV453914">
    <property type="protein sequence ID" value="ODV77958.1"/>
    <property type="molecule type" value="Genomic_DNA"/>
</dbReference>
<dbReference type="OrthoDB" id="4010645at2759"/>
<organism evidence="1 2">
    <name type="scientific">Suhomyces tanzawaensis NRRL Y-17324</name>
    <dbReference type="NCBI Taxonomy" id="984487"/>
    <lineage>
        <taxon>Eukaryota</taxon>
        <taxon>Fungi</taxon>
        <taxon>Dikarya</taxon>
        <taxon>Ascomycota</taxon>
        <taxon>Saccharomycotina</taxon>
        <taxon>Pichiomycetes</taxon>
        <taxon>Debaryomycetaceae</taxon>
        <taxon>Suhomyces</taxon>
    </lineage>
</organism>
<sequence length="51" mass="5779">MPAQPIIKMTAAEKEAQIMKEIRANNLKYEPKFEGSFFGELFGFAVLKNSN</sequence>
<reference evidence="2" key="1">
    <citation type="submission" date="2016-05" db="EMBL/GenBank/DDBJ databases">
        <title>Comparative genomics of biotechnologically important yeasts.</title>
        <authorList>
            <consortium name="DOE Joint Genome Institute"/>
            <person name="Riley R."/>
            <person name="Haridas S."/>
            <person name="Wolfe K.H."/>
            <person name="Lopes M.R."/>
            <person name="Hittinger C.T."/>
            <person name="Goker M."/>
            <person name="Salamov A."/>
            <person name="Wisecaver J."/>
            <person name="Long T.M."/>
            <person name="Aerts A.L."/>
            <person name="Barry K."/>
            <person name="Choi C."/>
            <person name="Clum A."/>
            <person name="Coughlan A.Y."/>
            <person name="Deshpande S."/>
            <person name="Douglass A.P."/>
            <person name="Hanson S.J."/>
            <person name="Klenk H.-P."/>
            <person name="Labutti K."/>
            <person name="Lapidus A."/>
            <person name="Lindquist E."/>
            <person name="Lipzen A."/>
            <person name="Meier-Kolthoff J.P."/>
            <person name="Ohm R.A."/>
            <person name="Otillar R.P."/>
            <person name="Pangilinan J."/>
            <person name="Peng Y."/>
            <person name="Rokas A."/>
            <person name="Rosa C.A."/>
            <person name="Scheuner C."/>
            <person name="Sibirny A.A."/>
            <person name="Slot J.C."/>
            <person name="Stielow J.B."/>
            <person name="Sun H."/>
            <person name="Kurtzman C.P."/>
            <person name="Blackwell M."/>
            <person name="Grigoriev I.V."/>
            <person name="Jeffries T.W."/>
        </authorList>
    </citation>
    <scope>NUCLEOTIDE SEQUENCE [LARGE SCALE GENOMIC DNA]</scope>
    <source>
        <strain evidence="2">NRRL Y-17324</strain>
    </source>
</reference>
<protein>
    <submittedName>
        <fullName evidence="1">Uncharacterized protein</fullName>
    </submittedName>
</protein>
<dbReference type="AlphaFoldDB" id="A0A1E4SEP1"/>
<dbReference type="Proteomes" id="UP000094285">
    <property type="component" value="Unassembled WGS sequence"/>
</dbReference>
<evidence type="ECO:0000313" key="2">
    <source>
        <dbReference type="Proteomes" id="UP000094285"/>
    </source>
</evidence>
<dbReference type="RefSeq" id="XP_020063080.1">
    <property type="nucleotide sequence ID" value="XM_020211817.1"/>
</dbReference>
<proteinExistence type="predicted"/>
<gene>
    <name evidence="1" type="ORF">CANTADRAFT_91403</name>
</gene>
<keyword evidence="2" id="KW-1185">Reference proteome</keyword>